<evidence type="ECO:0000313" key="2">
    <source>
        <dbReference type="EMBL" id="CAE1298713.1"/>
    </source>
</evidence>
<dbReference type="EMBL" id="CAHIKZ030003317">
    <property type="protein sequence ID" value="CAE1298713.1"/>
    <property type="molecule type" value="Genomic_DNA"/>
</dbReference>
<evidence type="ECO:0000256" key="1">
    <source>
        <dbReference type="SAM" id="Phobius"/>
    </source>
</evidence>
<evidence type="ECO:0000313" key="3">
    <source>
        <dbReference type="Proteomes" id="UP000597762"/>
    </source>
</evidence>
<name>A0A812DFV3_ACAPH</name>
<gene>
    <name evidence="2" type="ORF">SPHA_52729</name>
</gene>
<dbReference type="Proteomes" id="UP000597762">
    <property type="component" value="Unassembled WGS sequence"/>
</dbReference>
<keyword evidence="3" id="KW-1185">Reference proteome</keyword>
<dbReference type="AlphaFoldDB" id="A0A812DFV3"/>
<reference evidence="2" key="1">
    <citation type="submission" date="2021-01" db="EMBL/GenBank/DDBJ databases">
        <authorList>
            <person name="Li R."/>
            <person name="Bekaert M."/>
        </authorList>
    </citation>
    <scope>NUCLEOTIDE SEQUENCE</scope>
    <source>
        <strain evidence="2">Farmed</strain>
    </source>
</reference>
<feature type="transmembrane region" description="Helical" evidence="1">
    <location>
        <begin position="199"/>
        <end position="218"/>
    </location>
</feature>
<keyword evidence="1" id="KW-0472">Membrane</keyword>
<comment type="caution">
    <text evidence="2">The sequence shown here is derived from an EMBL/GenBank/DDBJ whole genome shotgun (WGS) entry which is preliminary data.</text>
</comment>
<feature type="transmembrane region" description="Helical" evidence="1">
    <location>
        <begin position="153"/>
        <end position="178"/>
    </location>
</feature>
<accession>A0A812DFV3</accession>
<proteinExistence type="predicted"/>
<keyword evidence="1" id="KW-1133">Transmembrane helix</keyword>
<feature type="transmembrane region" description="Helical" evidence="1">
    <location>
        <begin position="63"/>
        <end position="81"/>
    </location>
</feature>
<sequence>MGDSVAALWSSNPNLGGGRFMRYAAQARERANARRRKRDRAARLLAFNTRWQPLLDTASSRGLAWLVMSFLSGCCLMIIWVRSAKQGSARPRRNTGRVCPPGALLVLALAALGAMFTGGAPMAASLHNGPAGVFRDPRRFLRRSGYGARNPCFVVGGLGGSILLAIGIALPVSVAAGLPFSTRVRSSFWSEGYAKPAGLLMLWVSTATLLFLVLAINLDSVLRLQFGGASHLRSRWRSGRADDPMLLTATGLGTGARFLGSAQPRHARLHHRSLAPHGGLAASDMRLGRRFSLIRVNTQPADHRLWITHGKPVATDPHPVIMVAFFAPTFCHSSMGERRRC</sequence>
<feature type="transmembrane region" description="Helical" evidence="1">
    <location>
        <begin position="102"/>
        <end position="124"/>
    </location>
</feature>
<keyword evidence="1" id="KW-0812">Transmembrane</keyword>
<organism evidence="2 3">
    <name type="scientific">Acanthosepion pharaonis</name>
    <name type="common">Pharaoh cuttlefish</name>
    <name type="synonym">Sepia pharaonis</name>
    <dbReference type="NCBI Taxonomy" id="158019"/>
    <lineage>
        <taxon>Eukaryota</taxon>
        <taxon>Metazoa</taxon>
        <taxon>Spiralia</taxon>
        <taxon>Lophotrochozoa</taxon>
        <taxon>Mollusca</taxon>
        <taxon>Cephalopoda</taxon>
        <taxon>Coleoidea</taxon>
        <taxon>Decapodiformes</taxon>
        <taxon>Sepiida</taxon>
        <taxon>Sepiina</taxon>
        <taxon>Sepiidae</taxon>
        <taxon>Acanthosepion</taxon>
    </lineage>
</organism>
<protein>
    <submittedName>
        <fullName evidence="2">Uncharacterized protein</fullName>
    </submittedName>
</protein>